<reference evidence="1" key="1">
    <citation type="submission" date="2021-06" db="EMBL/GenBank/DDBJ databases">
        <authorList>
            <person name="Hodson N. C."/>
            <person name="Mongue J. A."/>
            <person name="Jaron S. K."/>
        </authorList>
    </citation>
    <scope>NUCLEOTIDE SEQUENCE</scope>
</reference>
<evidence type="ECO:0000313" key="1">
    <source>
        <dbReference type="EMBL" id="CAG7816411.1"/>
    </source>
</evidence>
<organism evidence="1 2">
    <name type="scientific">Allacma fusca</name>
    <dbReference type="NCBI Taxonomy" id="39272"/>
    <lineage>
        <taxon>Eukaryota</taxon>
        <taxon>Metazoa</taxon>
        <taxon>Ecdysozoa</taxon>
        <taxon>Arthropoda</taxon>
        <taxon>Hexapoda</taxon>
        <taxon>Collembola</taxon>
        <taxon>Symphypleona</taxon>
        <taxon>Sminthuridae</taxon>
        <taxon>Allacma</taxon>
    </lineage>
</organism>
<dbReference type="AlphaFoldDB" id="A0A8J2KMW5"/>
<dbReference type="EMBL" id="CAJVCH010369888">
    <property type="protein sequence ID" value="CAG7816411.1"/>
    <property type="molecule type" value="Genomic_DNA"/>
</dbReference>
<evidence type="ECO:0000313" key="2">
    <source>
        <dbReference type="Proteomes" id="UP000708208"/>
    </source>
</evidence>
<gene>
    <name evidence="1" type="ORF">AFUS01_LOCUS27034</name>
</gene>
<keyword evidence="2" id="KW-1185">Reference proteome</keyword>
<comment type="caution">
    <text evidence="1">The sequence shown here is derived from an EMBL/GenBank/DDBJ whole genome shotgun (WGS) entry which is preliminary data.</text>
</comment>
<dbReference type="Proteomes" id="UP000708208">
    <property type="component" value="Unassembled WGS sequence"/>
</dbReference>
<accession>A0A8J2KMW5</accession>
<protein>
    <submittedName>
        <fullName evidence="1">Uncharacterized protein</fullName>
    </submittedName>
</protein>
<sequence length="31" mass="3588">MMTCKILYDLTEAESSIIQGTYYKLLMDLSL</sequence>
<name>A0A8J2KMW5_9HEXA</name>
<feature type="non-terminal residue" evidence="1">
    <location>
        <position position="1"/>
    </location>
</feature>
<proteinExistence type="predicted"/>